<dbReference type="InterPro" id="IPR029069">
    <property type="entry name" value="HotDog_dom_sf"/>
</dbReference>
<accession>C5CT38</accession>
<dbReference type="KEGG" id="vap:Vapar_1512"/>
<organism evidence="1">
    <name type="scientific">Variovorax paradoxus (strain S110)</name>
    <dbReference type="NCBI Taxonomy" id="543728"/>
    <lineage>
        <taxon>Bacteria</taxon>
        <taxon>Pseudomonadati</taxon>
        <taxon>Pseudomonadota</taxon>
        <taxon>Betaproteobacteria</taxon>
        <taxon>Burkholderiales</taxon>
        <taxon>Comamonadaceae</taxon>
        <taxon>Variovorax</taxon>
    </lineage>
</organism>
<proteinExistence type="predicted"/>
<dbReference type="Pfam" id="PF13279">
    <property type="entry name" value="4HBT_2"/>
    <property type="match status" value="1"/>
</dbReference>
<dbReference type="Gene3D" id="3.10.129.10">
    <property type="entry name" value="Hotdog Thioesterase"/>
    <property type="match status" value="1"/>
</dbReference>
<dbReference type="EMBL" id="CP001635">
    <property type="protein sequence ID" value="ACS18163.1"/>
    <property type="molecule type" value="Genomic_DNA"/>
</dbReference>
<protein>
    <submittedName>
        <fullName evidence="1">Putative 4-hydroxybenzoyl-CoA thioesterase protein</fullName>
    </submittedName>
</protein>
<dbReference type="SUPFAM" id="SSF54637">
    <property type="entry name" value="Thioesterase/thiol ester dehydrase-isomerase"/>
    <property type="match status" value="1"/>
</dbReference>
<reference evidence="1" key="1">
    <citation type="submission" date="2009-06" db="EMBL/GenBank/DDBJ databases">
        <title>Complete sequence of chromosome 1 of Variovorax paradoxus S110.</title>
        <authorList>
            <consortium name="US DOE Joint Genome Institute"/>
            <person name="Lucas S."/>
            <person name="Copeland A."/>
            <person name="Lapidus A."/>
            <person name="Glavina del Rio T."/>
            <person name="Tice H."/>
            <person name="Bruce D."/>
            <person name="Goodwin L."/>
            <person name="Pitluck S."/>
            <person name="Chertkov O."/>
            <person name="Brettin T."/>
            <person name="Detter J.C."/>
            <person name="Han C."/>
            <person name="Larimer F."/>
            <person name="Land M."/>
            <person name="Hauser L."/>
            <person name="Kyrpides N."/>
            <person name="Ovchinnikova G."/>
            <person name="Orwin P."/>
            <person name="Leadbetter J.R."/>
            <person name="Spain J.C."/>
            <person name="Han J.I."/>
        </authorList>
    </citation>
    <scope>NUCLEOTIDE SEQUENCE</scope>
    <source>
        <strain evidence="1">S110</strain>
    </source>
</reference>
<sequence>MATSTSETGAPEAEFQRARMIRFSDCDPAGIVFYPQYFIMLNGLVEDWVSEGLGVDYHALIAKRRIGLPTVRLEADFRAVSRMGDHVALGLAVERLGSRSMTLVLRCFDPASGELRMQMKQVLVTTSLESHRAVEIPQDLRTAILRGAPSLA</sequence>
<dbReference type="AlphaFoldDB" id="C5CT38"/>
<name>C5CT38_VARPS</name>
<dbReference type="eggNOG" id="COG0824">
    <property type="taxonomic scope" value="Bacteria"/>
</dbReference>
<evidence type="ECO:0000313" key="1">
    <source>
        <dbReference type="EMBL" id="ACS18163.1"/>
    </source>
</evidence>
<dbReference type="HOGENOM" id="CLU_101141_5_2_4"/>
<dbReference type="STRING" id="543728.Vapar_1512"/>
<dbReference type="CDD" id="cd00586">
    <property type="entry name" value="4HBT"/>
    <property type="match status" value="1"/>
</dbReference>
<gene>
    <name evidence="1" type="ordered locus">Vapar_1512</name>
</gene>
<dbReference type="OrthoDB" id="21822at2"/>